<feature type="chain" id="PRO_5042290582" description="Ig-like domain-containing protein" evidence="11">
    <location>
        <begin position="21"/>
        <end position="1024"/>
    </location>
</feature>
<evidence type="ECO:0000256" key="5">
    <source>
        <dbReference type="ARBA" id="ARBA00022737"/>
    </source>
</evidence>
<evidence type="ECO:0000256" key="3">
    <source>
        <dbReference type="ARBA" id="ARBA00022692"/>
    </source>
</evidence>
<evidence type="ECO:0000313" key="13">
    <source>
        <dbReference type="EMBL" id="KAK4293023.1"/>
    </source>
</evidence>
<keyword evidence="2" id="KW-0433">Leucine-rich repeat</keyword>
<feature type="signal peptide" evidence="11">
    <location>
        <begin position="1"/>
        <end position="20"/>
    </location>
</feature>
<keyword evidence="5" id="KW-0677">Repeat</keyword>
<evidence type="ECO:0000256" key="1">
    <source>
        <dbReference type="ARBA" id="ARBA00004167"/>
    </source>
</evidence>
<dbReference type="Pfam" id="PF13855">
    <property type="entry name" value="LRR_8"/>
    <property type="match status" value="2"/>
</dbReference>
<dbReference type="PANTHER" id="PTHR24369:SF210">
    <property type="entry name" value="CHAOPTIN-RELATED"/>
    <property type="match status" value="1"/>
</dbReference>
<feature type="compositionally biased region" description="Polar residues" evidence="9">
    <location>
        <begin position="1013"/>
        <end position="1024"/>
    </location>
</feature>
<feature type="region of interest" description="Disordered" evidence="9">
    <location>
        <begin position="804"/>
        <end position="866"/>
    </location>
</feature>
<feature type="compositionally biased region" description="Polar residues" evidence="9">
    <location>
        <begin position="951"/>
        <end position="968"/>
    </location>
</feature>
<dbReference type="SUPFAM" id="SSF48726">
    <property type="entry name" value="Immunoglobulin"/>
    <property type="match status" value="1"/>
</dbReference>
<dbReference type="InterPro" id="IPR013098">
    <property type="entry name" value="Ig_I-set"/>
</dbReference>
<evidence type="ECO:0000256" key="7">
    <source>
        <dbReference type="ARBA" id="ARBA00023136"/>
    </source>
</evidence>
<dbReference type="PROSITE" id="PS50835">
    <property type="entry name" value="IG_LIKE"/>
    <property type="match status" value="1"/>
</dbReference>
<evidence type="ECO:0000256" key="2">
    <source>
        <dbReference type="ARBA" id="ARBA00022614"/>
    </source>
</evidence>
<dbReference type="PROSITE" id="PS51450">
    <property type="entry name" value="LRR"/>
    <property type="match status" value="1"/>
</dbReference>
<proteinExistence type="predicted"/>
<name>A0AAE1NN38_9EUCA</name>
<evidence type="ECO:0000256" key="9">
    <source>
        <dbReference type="SAM" id="MobiDB-lite"/>
    </source>
</evidence>
<reference evidence="13" key="1">
    <citation type="submission" date="2023-11" db="EMBL/GenBank/DDBJ databases">
        <title>Genome assemblies of two species of porcelain crab, Petrolisthes cinctipes and Petrolisthes manimaculis (Anomura: Porcellanidae).</title>
        <authorList>
            <person name="Angst P."/>
        </authorList>
    </citation>
    <scope>NUCLEOTIDE SEQUENCE</scope>
    <source>
        <strain evidence="13">PB745_02</strain>
        <tissue evidence="13">Gill</tissue>
    </source>
</reference>
<dbReference type="InterPro" id="IPR003599">
    <property type="entry name" value="Ig_sub"/>
</dbReference>
<evidence type="ECO:0000259" key="12">
    <source>
        <dbReference type="PROSITE" id="PS50835"/>
    </source>
</evidence>
<sequence>MAAWWRSCLWLCLCWSVATAVVPEGDGGGGGLGLQEEDGEWAREGPECPSSCSCSMPREVTCIATSGSDYPPNPAVDTTRLELEGYHVIPTTLLARLKHLTHLDISGSQIQDLTDLPSLPQLTVLDLQHNHLWALGDGLLHTKWPKLTHLWVGHNNVTTVTDTDLTGLDQLQELDLSNNPIIEVGVGALKDLTVLTTLDISHSQLLKLPHRWLTDALNLQYLNISGSALRHTPRLTGQRLKVVDASHNAINKLPNGFLAGAGALEELLLYHNPLIHVHAEAMAGGVNLLQLDLHHTHLVNMDEFVLLEVPNVRELRLDHNTRLKRVEHGAFTGLHKLQHLNIANTPNLHEIEEVAFAGLPNLKTLDLRNSGLSVLPRSLALLVKYNTSVFLADTVISCECHNYWLPDLLMTSNISSWSGVNPVKCVDGTMLDVGQLAAHIQSLNCVKPVAATHIDGKVTATKSQGALLECNVTANPPHKVLWLSATNQVFRYNGSEEGSGYTWLGHRLQQAENSAVDNPRYQVQESGDLLIREVLREDVGWYKCFAYNSVGNTTVLAFLTLSDAPFRALYVESLLFGFACAALFLFITLLVQLINYLMDRLGCECCCCCKGRVSHKARQVRRLLESVEIYKSQQLERLRENYNGQVVSIKESCYSQMERIRDSYSVQGRNLKDLREYSTQGLTSIRDQYVDQVNKVRDYSMSQMNRVRENYVFQRHRIRKFSAHQLLRLRETYKYQQKTLNKILENLPDLYLQNCRTGGCQRTDSILFDDALHDIDAYYKVDFLDSQSHHSSDYYTPASTLTRSFRSNRGHEPVRQHSRTSSNTSSDFVEAQPWPRRESSTLGMGSPSRTLPTHVRGQHSRSLSVTGSASFVTDPVRVHKRSLSACHPSYRVAPAPESRGVPARITLREELSDGAITPPSPSAPSSVPATPTHLTQRRLVLNGSHGEVRSYSPTTVNNLQHSTGSVQGSVMKDTERVCGSDTNQQDRRASDSDINSPGSQEEATPLTNVADETGSTSSAFETSL</sequence>
<evidence type="ECO:0000313" key="14">
    <source>
        <dbReference type="Proteomes" id="UP001292094"/>
    </source>
</evidence>
<dbReference type="SMART" id="SM00409">
    <property type="entry name" value="IG"/>
    <property type="match status" value="1"/>
</dbReference>
<feature type="transmembrane region" description="Helical" evidence="10">
    <location>
        <begin position="574"/>
        <end position="598"/>
    </location>
</feature>
<dbReference type="Pfam" id="PF07679">
    <property type="entry name" value="I-set"/>
    <property type="match status" value="1"/>
</dbReference>
<gene>
    <name evidence="13" type="ORF">Pmani_034247</name>
</gene>
<feature type="compositionally biased region" description="Polar residues" evidence="9">
    <location>
        <begin position="840"/>
        <end position="851"/>
    </location>
</feature>
<organism evidence="13 14">
    <name type="scientific">Petrolisthes manimaculis</name>
    <dbReference type="NCBI Taxonomy" id="1843537"/>
    <lineage>
        <taxon>Eukaryota</taxon>
        <taxon>Metazoa</taxon>
        <taxon>Ecdysozoa</taxon>
        <taxon>Arthropoda</taxon>
        <taxon>Crustacea</taxon>
        <taxon>Multicrustacea</taxon>
        <taxon>Malacostraca</taxon>
        <taxon>Eumalacostraca</taxon>
        <taxon>Eucarida</taxon>
        <taxon>Decapoda</taxon>
        <taxon>Pleocyemata</taxon>
        <taxon>Anomura</taxon>
        <taxon>Galatheoidea</taxon>
        <taxon>Porcellanidae</taxon>
        <taxon>Petrolisthes</taxon>
    </lineage>
</organism>
<dbReference type="AlphaFoldDB" id="A0AAE1NN38"/>
<protein>
    <recommendedName>
        <fullName evidence="12">Ig-like domain-containing protein</fullName>
    </recommendedName>
</protein>
<dbReference type="InterPro" id="IPR032675">
    <property type="entry name" value="LRR_dom_sf"/>
</dbReference>
<keyword evidence="14" id="KW-1185">Reference proteome</keyword>
<feature type="compositionally biased region" description="Basic and acidic residues" evidence="9">
    <location>
        <begin position="972"/>
        <end position="991"/>
    </location>
</feature>
<keyword evidence="3 10" id="KW-0812">Transmembrane</keyword>
<dbReference type="InterPro" id="IPR050541">
    <property type="entry name" value="LRR_TM_domain-containing"/>
</dbReference>
<accession>A0AAE1NN38</accession>
<keyword evidence="8" id="KW-1015">Disulfide bond</keyword>
<dbReference type="PANTHER" id="PTHR24369">
    <property type="entry name" value="ANTIGEN BSP, PUTATIVE-RELATED"/>
    <property type="match status" value="1"/>
</dbReference>
<evidence type="ECO:0000256" key="11">
    <source>
        <dbReference type="SAM" id="SignalP"/>
    </source>
</evidence>
<comment type="caution">
    <text evidence="13">The sequence shown here is derived from an EMBL/GenBank/DDBJ whole genome shotgun (WGS) entry which is preliminary data.</text>
</comment>
<keyword evidence="6 10" id="KW-1133">Transmembrane helix</keyword>
<dbReference type="GO" id="GO:0005886">
    <property type="term" value="C:plasma membrane"/>
    <property type="evidence" value="ECO:0007669"/>
    <property type="project" value="TreeGrafter"/>
</dbReference>
<evidence type="ECO:0000256" key="4">
    <source>
        <dbReference type="ARBA" id="ARBA00022729"/>
    </source>
</evidence>
<feature type="compositionally biased region" description="Polar residues" evidence="9">
    <location>
        <begin position="992"/>
        <end position="1007"/>
    </location>
</feature>
<dbReference type="InterPro" id="IPR001611">
    <property type="entry name" value="Leu-rich_rpt"/>
</dbReference>
<dbReference type="SUPFAM" id="SSF52058">
    <property type="entry name" value="L domain-like"/>
    <property type="match status" value="1"/>
</dbReference>
<dbReference type="EMBL" id="JAWZYT010004658">
    <property type="protein sequence ID" value="KAK4293023.1"/>
    <property type="molecule type" value="Genomic_DNA"/>
</dbReference>
<keyword evidence="4 11" id="KW-0732">Signal</keyword>
<comment type="subcellular location">
    <subcellularLocation>
        <location evidence="1">Membrane</location>
        <topology evidence="1">Single-pass membrane protein</topology>
    </subcellularLocation>
</comment>
<evidence type="ECO:0000256" key="8">
    <source>
        <dbReference type="ARBA" id="ARBA00023157"/>
    </source>
</evidence>
<feature type="region of interest" description="Disordered" evidence="9">
    <location>
        <begin position="947"/>
        <end position="1024"/>
    </location>
</feature>
<dbReference type="InterPro" id="IPR007110">
    <property type="entry name" value="Ig-like_dom"/>
</dbReference>
<feature type="transmembrane region" description="Helical" evidence="10">
    <location>
        <begin position="545"/>
        <end position="562"/>
    </location>
</feature>
<keyword evidence="7 10" id="KW-0472">Membrane</keyword>
<dbReference type="SMART" id="SM00369">
    <property type="entry name" value="LRR_TYP"/>
    <property type="match status" value="9"/>
</dbReference>
<feature type="domain" description="Ig-like" evidence="12">
    <location>
        <begin position="448"/>
        <end position="562"/>
    </location>
</feature>
<evidence type="ECO:0000256" key="10">
    <source>
        <dbReference type="SAM" id="Phobius"/>
    </source>
</evidence>
<dbReference type="InterPro" id="IPR036179">
    <property type="entry name" value="Ig-like_dom_sf"/>
</dbReference>
<dbReference type="Proteomes" id="UP001292094">
    <property type="component" value="Unassembled WGS sequence"/>
</dbReference>
<evidence type="ECO:0000256" key="6">
    <source>
        <dbReference type="ARBA" id="ARBA00022989"/>
    </source>
</evidence>
<dbReference type="InterPro" id="IPR013783">
    <property type="entry name" value="Ig-like_fold"/>
</dbReference>
<dbReference type="InterPro" id="IPR003591">
    <property type="entry name" value="Leu-rich_rpt_typical-subtyp"/>
</dbReference>
<dbReference type="Gene3D" id="2.60.40.10">
    <property type="entry name" value="Immunoglobulins"/>
    <property type="match status" value="1"/>
</dbReference>
<dbReference type="Gene3D" id="3.80.10.10">
    <property type="entry name" value="Ribonuclease Inhibitor"/>
    <property type="match status" value="3"/>
</dbReference>